<dbReference type="InterPro" id="IPR050213">
    <property type="entry name" value="GST_superfamily"/>
</dbReference>
<protein>
    <submittedName>
        <fullName evidence="4">Uncharacterized protein</fullName>
    </submittedName>
</protein>
<dbReference type="InterPro" id="IPR036249">
    <property type="entry name" value="Thioredoxin-like_sf"/>
</dbReference>
<evidence type="ECO:0000256" key="1">
    <source>
        <dbReference type="ARBA" id="ARBA00049616"/>
    </source>
</evidence>
<dbReference type="InterPro" id="IPR004046">
    <property type="entry name" value="GST_C"/>
</dbReference>
<evidence type="ECO:0000259" key="3">
    <source>
        <dbReference type="PROSITE" id="PS50405"/>
    </source>
</evidence>
<evidence type="ECO:0000259" key="2">
    <source>
        <dbReference type="PROSITE" id="PS50404"/>
    </source>
</evidence>
<dbReference type="InterPro" id="IPR036282">
    <property type="entry name" value="Glutathione-S-Trfase_C_sf"/>
</dbReference>
<dbReference type="Gene3D" id="3.40.30.10">
    <property type="entry name" value="Glutaredoxin"/>
    <property type="match status" value="1"/>
</dbReference>
<gene>
    <name evidence="4" type="ORF">EDS130_LOCUS10619</name>
</gene>
<feature type="domain" description="GST N-terminal" evidence="2">
    <location>
        <begin position="62"/>
        <end position="139"/>
    </location>
</feature>
<dbReference type="InterPro" id="IPR040079">
    <property type="entry name" value="Glutathione_S-Trfase"/>
</dbReference>
<dbReference type="PROSITE" id="PS50404">
    <property type="entry name" value="GST_NTER"/>
    <property type="match status" value="1"/>
</dbReference>
<name>A0A814ARS3_ADIRI</name>
<evidence type="ECO:0000313" key="4">
    <source>
        <dbReference type="EMBL" id="CAF0918072.1"/>
    </source>
</evidence>
<dbReference type="InterPro" id="IPR010987">
    <property type="entry name" value="Glutathione-S-Trfase_C-like"/>
</dbReference>
<dbReference type="PANTHER" id="PTHR11571:SF150">
    <property type="entry name" value="GLUTATHIONE S-TRANSFERASE"/>
    <property type="match status" value="1"/>
</dbReference>
<dbReference type="Gene3D" id="1.20.1050.10">
    <property type="match status" value="1"/>
</dbReference>
<comment type="function">
    <text evidence="1">S-crystallins are structural components of squids and octopi eye lens. Contains relatively little if any GST activity.</text>
</comment>
<dbReference type="SFLD" id="SFLDG01205">
    <property type="entry name" value="AMPS.1"/>
    <property type="match status" value="1"/>
</dbReference>
<dbReference type="OrthoDB" id="414243at2759"/>
<feature type="domain" description="GST C-terminal" evidence="3">
    <location>
        <begin position="141"/>
        <end position="265"/>
    </location>
</feature>
<comment type="caution">
    <text evidence="4">The sequence shown here is derived from an EMBL/GenBank/DDBJ whole genome shotgun (WGS) entry which is preliminary data.</text>
</comment>
<dbReference type="CDD" id="cd03192">
    <property type="entry name" value="GST_C_Sigma_like"/>
    <property type="match status" value="1"/>
</dbReference>
<dbReference type="EMBL" id="CAJNOJ010000037">
    <property type="protein sequence ID" value="CAF0918072.1"/>
    <property type="molecule type" value="Genomic_DNA"/>
</dbReference>
<dbReference type="AlphaFoldDB" id="A0A814ARS3"/>
<dbReference type="PROSITE" id="PS50405">
    <property type="entry name" value="GST_CTER"/>
    <property type="match status" value="1"/>
</dbReference>
<accession>A0A814ARS3</accession>
<dbReference type="Pfam" id="PF14497">
    <property type="entry name" value="GST_C_3"/>
    <property type="match status" value="1"/>
</dbReference>
<organism evidence="4 5">
    <name type="scientific">Adineta ricciae</name>
    <name type="common">Rotifer</name>
    <dbReference type="NCBI Taxonomy" id="249248"/>
    <lineage>
        <taxon>Eukaryota</taxon>
        <taxon>Metazoa</taxon>
        <taxon>Spiralia</taxon>
        <taxon>Gnathifera</taxon>
        <taxon>Rotifera</taxon>
        <taxon>Eurotatoria</taxon>
        <taxon>Bdelloidea</taxon>
        <taxon>Adinetida</taxon>
        <taxon>Adinetidae</taxon>
        <taxon>Adineta</taxon>
    </lineage>
</organism>
<dbReference type="GO" id="GO:0004364">
    <property type="term" value="F:glutathione transferase activity"/>
    <property type="evidence" value="ECO:0007669"/>
    <property type="project" value="TreeGrafter"/>
</dbReference>
<dbReference type="SUPFAM" id="SSF47616">
    <property type="entry name" value="GST C-terminal domain-like"/>
    <property type="match status" value="1"/>
</dbReference>
<reference evidence="4" key="1">
    <citation type="submission" date="2021-02" db="EMBL/GenBank/DDBJ databases">
        <authorList>
            <person name="Nowell W R."/>
        </authorList>
    </citation>
    <scope>NUCLEOTIDE SEQUENCE</scope>
</reference>
<evidence type="ECO:0000313" key="5">
    <source>
        <dbReference type="Proteomes" id="UP000663852"/>
    </source>
</evidence>
<dbReference type="SFLD" id="SFLDS00019">
    <property type="entry name" value="Glutathione_Transferase_(cytos"/>
    <property type="match status" value="1"/>
</dbReference>
<dbReference type="SFLD" id="SFLDG00363">
    <property type="entry name" value="AMPS_(cytGST):_Alpha-__Mu-__Pi"/>
    <property type="match status" value="1"/>
</dbReference>
<dbReference type="GO" id="GO:0006749">
    <property type="term" value="P:glutathione metabolic process"/>
    <property type="evidence" value="ECO:0007669"/>
    <property type="project" value="TreeGrafter"/>
</dbReference>
<dbReference type="CDD" id="cd03039">
    <property type="entry name" value="GST_N_Sigma_like"/>
    <property type="match status" value="1"/>
</dbReference>
<dbReference type="FunFam" id="3.40.30.10:FF:000035">
    <property type="entry name" value="hematopoietic prostaglandin D synthase"/>
    <property type="match status" value="1"/>
</dbReference>
<dbReference type="PANTHER" id="PTHR11571">
    <property type="entry name" value="GLUTATHIONE S-TRANSFERASE"/>
    <property type="match status" value="1"/>
</dbReference>
<dbReference type="InterPro" id="IPR004045">
    <property type="entry name" value="Glutathione_S-Trfase_N"/>
</dbReference>
<dbReference type="Pfam" id="PF02798">
    <property type="entry name" value="GST_N"/>
    <property type="match status" value="1"/>
</dbReference>
<sequence length="265" mass="30674">MLLTIYFFLPPSNVRDCIFSFHLFLAISDNPSSFFFLLYTTIRDRSLTIACSSSHELMSSSTIYSLHYFNGRGRAETIRLIFAQAGEKFEDLRHSPDEWAKLKSQMPLGQLPVLEINGEKYPQSGSLARYVARQFKLAGKDDLESFKCDIVVDTIQEINEAYYERWFHIKDEKRRDEEQAKFKTDLLPKKLAGLETLMKTYGNGTWAVGSHVTWADLLVYDSIQNILRIDAKVLDEHEVLKKNREAVEKLPKIAEYLANRKETPF</sequence>
<proteinExistence type="predicted"/>
<dbReference type="FunFam" id="1.20.1050.10:FF:000030">
    <property type="entry name" value="Glutathione S-transferase S1"/>
    <property type="match status" value="1"/>
</dbReference>
<dbReference type="SUPFAM" id="SSF52833">
    <property type="entry name" value="Thioredoxin-like"/>
    <property type="match status" value="1"/>
</dbReference>
<dbReference type="Proteomes" id="UP000663852">
    <property type="component" value="Unassembled WGS sequence"/>
</dbReference>